<dbReference type="EMBL" id="CP036433">
    <property type="protein sequence ID" value="QDU94007.1"/>
    <property type="molecule type" value="Genomic_DNA"/>
</dbReference>
<evidence type="ECO:0000256" key="2">
    <source>
        <dbReference type="SAM" id="Phobius"/>
    </source>
</evidence>
<gene>
    <name evidence="3" type="ORF">Pla8534_17930</name>
</gene>
<keyword evidence="4" id="KW-1185">Reference proteome</keyword>
<protein>
    <submittedName>
        <fullName evidence="3">Uncharacterized protein</fullName>
    </submittedName>
</protein>
<evidence type="ECO:0000313" key="4">
    <source>
        <dbReference type="Proteomes" id="UP000317648"/>
    </source>
</evidence>
<sequence length="66" mass="7146">MRPDSMSKTKKRPAPSQKSADPESSDPPPLRANPLPRNLPLLILTASLFFGFLLYLLIVAISAAGQ</sequence>
<evidence type="ECO:0000313" key="3">
    <source>
        <dbReference type="EMBL" id="QDU94007.1"/>
    </source>
</evidence>
<proteinExistence type="predicted"/>
<dbReference type="Proteomes" id="UP000317648">
    <property type="component" value="Chromosome"/>
</dbReference>
<dbReference type="KEGG" id="lcre:Pla8534_17930"/>
<feature type="transmembrane region" description="Helical" evidence="2">
    <location>
        <begin position="41"/>
        <end position="64"/>
    </location>
</feature>
<keyword evidence="2" id="KW-0812">Transmembrane</keyword>
<evidence type="ECO:0000256" key="1">
    <source>
        <dbReference type="SAM" id="MobiDB-lite"/>
    </source>
</evidence>
<reference evidence="3 4" key="1">
    <citation type="submission" date="2019-02" db="EMBL/GenBank/DDBJ databases">
        <title>Deep-cultivation of Planctomycetes and their phenomic and genomic characterization uncovers novel biology.</title>
        <authorList>
            <person name="Wiegand S."/>
            <person name="Jogler M."/>
            <person name="Boedeker C."/>
            <person name="Pinto D."/>
            <person name="Vollmers J."/>
            <person name="Rivas-Marin E."/>
            <person name="Kohn T."/>
            <person name="Peeters S.H."/>
            <person name="Heuer A."/>
            <person name="Rast P."/>
            <person name="Oberbeckmann S."/>
            <person name="Bunk B."/>
            <person name="Jeske O."/>
            <person name="Meyerdierks A."/>
            <person name="Storesund J.E."/>
            <person name="Kallscheuer N."/>
            <person name="Luecker S."/>
            <person name="Lage O.M."/>
            <person name="Pohl T."/>
            <person name="Merkel B.J."/>
            <person name="Hornburger P."/>
            <person name="Mueller R.-W."/>
            <person name="Bruemmer F."/>
            <person name="Labrenz M."/>
            <person name="Spormann A.M."/>
            <person name="Op den Camp H."/>
            <person name="Overmann J."/>
            <person name="Amann R."/>
            <person name="Jetten M.S.M."/>
            <person name="Mascher T."/>
            <person name="Medema M.H."/>
            <person name="Devos D.P."/>
            <person name="Kaster A.-K."/>
            <person name="Ovreas L."/>
            <person name="Rohde M."/>
            <person name="Galperin M.Y."/>
            <person name="Jogler C."/>
        </authorList>
    </citation>
    <scope>NUCLEOTIDE SEQUENCE [LARGE SCALE GENOMIC DNA]</scope>
    <source>
        <strain evidence="3 4">Pla85_3_4</strain>
    </source>
</reference>
<name>A0A518DQ91_9BACT</name>
<feature type="region of interest" description="Disordered" evidence="1">
    <location>
        <begin position="1"/>
        <end position="32"/>
    </location>
</feature>
<keyword evidence="2" id="KW-0472">Membrane</keyword>
<organism evidence="3 4">
    <name type="scientific">Lignipirellula cremea</name>
    <dbReference type="NCBI Taxonomy" id="2528010"/>
    <lineage>
        <taxon>Bacteria</taxon>
        <taxon>Pseudomonadati</taxon>
        <taxon>Planctomycetota</taxon>
        <taxon>Planctomycetia</taxon>
        <taxon>Pirellulales</taxon>
        <taxon>Pirellulaceae</taxon>
        <taxon>Lignipirellula</taxon>
    </lineage>
</organism>
<accession>A0A518DQ91</accession>
<dbReference type="AlphaFoldDB" id="A0A518DQ91"/>
<keyword evidence="2" id="KW-1133">Transmembrane helix</keyword>